<evidence type="ECO:0000313" key="2">
    <source>
        <dbReference type="WBParaSite" id="JU765_v2.g3471.t1"/>
    </source>
</evidence>
<organism evidence="1 2">
    <name type="scientific">Panagrolaimus sp. JU765</name>
    <dbReference type="NCBI Taxonomy" id="591449"/>
    <lineage>
        <taxon>Eukaryota</taxon>
        <taxon>Metazoa</taxon>
        <taxon>Ecdysozoa</taxon>
        <taxon>Nematoda</taxon>
        <taxon>Chromadorea</taxon>
        <taxon>Rhabditida</taxon>
        <taxon>Tylenchina</taxon>
        <taxon>Panagrolaimomorpha</taxon>
        <taxon>Panagrolaimoidea</taxon>
        <taxon>Panagrolaimidae</taxon>
        <taxon>Panagrolaimus</taxon>
    </lineage>
</organism>
<protein>
    <submittedName>
        <fullName evidence="2">Uncharacterized protein</fullName>
    </submittedName>
</protein>
<sequence length="853" mass="96380">MIPLHFELTGNLVEKWSRFKAANFALNAVLDAGMVARKATELGLKLRSMTIPAAANFALNAVLDAGMVARKATELGLKLRSMTIPAGLLNVEELGEHGRLIFEYNNILRWLVLSSDNKSGDSNLSKIVLASSRLGQEELFADFVKMAHFEHKFRQSCVYLVKNKVAECDRLKSRINVLFDQVIQVLSNNLFESQTWNERLKNWMTTIKDCISGLNGEDVETPQVLQHLAEKIAEVAEMHDSEQKILKQYLSLVLNDLQKFRNVCLMDSEFISRLDEQRDACFVWDLFQSWIPALENLLKTDAVAVKFIFLKLSFSIENILKTILKPFPEQSKVLSKFYHRKLELQLRKIIQTIPRSIFIQMDGLQPLFSTNKVVQIEKLNLKQFADLGRRRLLAQKTYEIAKLSLGISSMCLSKLGPIEIEPKELLFDGLRQELRLKQLAQKTYEIAKLSLGISSMCLSKLGPIEIEPKELLFDGLRQELRLKLATFLAEELAAGNVLKTLALQTTKIHTFRNAFLFICEHIGFNGVALWQSELESVFNAAFQAEKENLKSKAPKNAPNLKNPKPKPIVGQVIHDLVKQTNPRTTVYFCMTDEWYSADLRKLEFSSDFFTVIEKWLPAIANVGLKRLISFSIHSHKKTALQELTSSAAIFEPFPEMNWKSISATLDSAGFIVFAKKMIEIASKIGQLTIVDACLSKTVQESLHARIEDVVCSVKNLLNSLAIDKKNGLKLESKPFEQSPEFSPEFVSMIERLDLYGKLAKRKLNVPNHVGFAIFGVLIHYLSTVTTSKKIEFSDNFVITTGLLTLAKLLNSMEKVEILVKLFISDANILANLKCLPSVKCVLGIQNIPEALKK</sequence>
<reference evidence="2" key="1">
    <citation type="submission" date="2022-11" db="UniProtKB">
        <authorList>
            <consortium name="WormBaseParasite"/>
        </authorList>
    </citation>
    <scope>IDENTIFICATION</scope>
</reference>
<evidence type="ECO:0000313" key="1">
    <source>
        <dbReference type="Proteomes" id="UP000887576"/>
    </source>
</evidence>
<dbReference type="WBParaSite" id="JU765_v2.g3471.t1">
    <property type="protein sequence ID" value="JU765_v2.g3471.t1"/>
    <property type="gene ID" value="JU765_v2.g3471"/>
</dbReference>
<dbReference type="Proteomes" id="UP000887576">
    <property type="component" value="Unplaced"/>
</dbReference>
<accession>A0AC34R4K9</accession>
<proteinExistence type="predicted"/>
<name>A0AC34R4K9_9BILA</name>